<comment type="similarity">
    <text evidence="5">Belongs to the pyruvate, phosphate/water dikinase regulatory protein family. PDRP subfamily.</text>
</comment>
<dbReference type="PANTHER" id="PTHR31756:SF3">
    <property type="entry name" value="PYRUVATE, PHOSPHATE DIKINASE REGULATORY PROTEIN 1, CHLOROPLASTIC"/>
    <property type="match status" value="1"/>
</dbReference>
<comment type="catalytic activity">
    <reaction evidence="5">
        <text>N(tele)-phospho-L-histidyl/O-phospho-L-threonyl-[pyruvate, phosphate dikinase] + phosphate + H(+) = N(tele)-phospho-L-histidyl/L-threonyl-[pyruvate, phosphate dikinase] + diphosphate</text>
        <dbReference type="Rhea" id="RHEA:43696"/>
        <dbReference type="Rhea" id="RHEA-COMP:10650"/>
        <dbReference type="Rhea" id="RHEA-COMP:10651"/>
        <dbReference type="ChEBI" id="CHEBI:15378"/>
        <dbReference type="ChEBI" id="CHEBI:30013"/>
        <dbReference type="ChEBI" id="CHEBI:33019"/>
        <dbReference type="ChEBI" id="CHEBI:43474"/>
        <dbReference type="ChEBI" id="CHEBI:61977"/>
        <dbReference type="ChEBI" id="CHEBI:83586"/>
        <dbReference type="EC" id="2.7.4.27"/>
    </reaction>
</comment>
<dbReference type="Pfam" id="PF03618">
    <property type="entry name" value="Kinase-PPPase"/>
    <property type="match status" value="1"/>
</dbReference>
<organism evidence="6 7">
    <name type="scientific">Hyphomonas polymorpha PS728</name>
    <dbReference type="NCBI Taxonomy" id="1280954"/>
    <lineage>
        <taxon>Bacteria</taxon>
        <taxon>Pseudomonadati</taxon>
        <taxon>Pseudomonadota</taxon>
        <taxon>Alphaproteobacteria</taxon>
        <taxon>Hyphomonadales</taxon>
        <taxon>Hyphomonadaceae</taxon>
        <taxon>Hyphomonas</taxon>
    </lineage>
</organism>
<evidence type="ECO:0000256" key="4">
    <source>
        <dbReference type="ARBA" id="ARBA00022777"/>
    </source>
</evidence>
<feature type="binding site" evidence="5">
    <location>
        <begin position="173"/>
        <end position="180"/>
    </location>
    <ligand>
        <name>ADP</name>
        <dbReference type="ChEBI" id="CHEBI:456216"/>
    </ligand>
</feature>
<evidence type="ECO:0000256" key="5">
    <source>
        <dbReference type="HAMAP-Rule" id="MF_00921"/>
    </source>
</evidence>
<dbReference type="PANTHER" id="PTHR31756">
    <property type="entry name" value="PYRUVATE, PHOSPHATE DIKINASE REGULATORY PROTEIN 1, CHLOROPLASTIC"/>
    <property type="match status" value="1"/>
</dbReference>
<proteinExistence type="inferred from homology"/>
<name>A0A062VKM3_9PROT</name>
<dbReference type="AlphaFoldDB" id="A0A062VKM3"/>
<keyword evidence="3 5" id="KW-0547">Nucleotide-binding</keyword>
<dbReference type="GO" id="GO:0043531">
    <property type="term" value="F:ADP binding"/>
    <property type="evidence" value="ECO:0007669"/>
    <property type="project" value="UniProtKB-UniRule"/>
</dbReference>
<evidence type="ECO:0000256" key="3">
    <source>
        <dbReference type="ARBA" id="ARBA00022741"/>
    </source>
</evidence>
<protein>
    <recommendedName>
        <fullName evidence="5">Putative pyruvate, phosphate dikinase regulatory protein</fullName>
        <shortName evidence="5">PPDK regulatory protein</shortName>
        <ecNumber evidence="5">2.7.11.32</ecNumber>
        <ecNumber evidence="5">2.7.4.27</ecNumber>
    </recommendedName>
</protein>
<evidence type="ECO:0000256" key="2">
    <source>
        <dbReference type="ARBA" id="ARBA00022679"/>
    </source>
</evidence>
<comment type="catalytic activity">
    <reaction evidence="5">
        <text>N(tele)-phospho-L-histidyl/L-threonyl-[pyruvate, phosphate dikinase] + ADP = N(tele)-phospho-L-histidyl/O-phospho-L-threonyl-[pyruvate, phosphate dikinase] + AMP + H(+)</text>
        <dbReference type="Rhea" id="RHEA:43692"/>
        <dbReference type="Rhea" id="RHEA-COMP:10650"/>
        <dbReference type="Rhea" id="RHEA-COMP:10651"/>
        <dbReference type="ChEBI" id="CHEBI:15378"/>
        <dbReference type="ChEBI" id="CHEBI:30013"/>
        <dbReference type="ChEBI" id="CHEBI:61977"/>
        <dbReference type="ChEBI" id="CHEBI:83586"/>
        <dbReference type="ChEBI" id="CHEBI:456215"/>
        <dbReference type="ChEBI" id="CHEBI:456216"/>
        <dbReference type="EC" id="2.7.11.32"/>
    </reaction>
</comment>
<dbReference type="STRING" id="1280954.HPO_08978"/>
<dbReference type="GO" id="GO:0016776">
    <property type="term" value="F:phosphotransferase activity, phosphate group as acceptor"/>
    <property type="evidence" value="ECO:0007669"/>
    <property type="project" value="UniProtKB-UniRule"/>
</dbReference>
<dbReference type="EC" id="2.7.11.32" evidence="5"/>
<keyword evidence="1 5" id="KW-0723">Serine/threonine-protein kinase</keyword>
<comment type="function">
    <text evidence="5">Bifunctional serine/threonine kinase and phosphorylase involved in the regulation of the pyruvate, phosphate dikinase (PPDK) by catalyzing its phosphorylation/dephosphorylation.</text>
</comment>
<dbReference type="EC" id="2.7.4.27" evidence="5"/>
<keyword evidence="7" id="KW-1185">Reference proteome</keyword>
<sequence>MGVTPLVKSPPDRQETFVTQPQRPSIYFNVHLVSDSTGETLNAIQRAACAQFENVQPLEHNYYLVRSERQLERVMKEIEAAPGVVWYTISDGALRGRLEAFCRERSIPTLPVLDPSIAMLSRHLGVAPNNRVAGQHALDEDYFERMEAINFTLAHDDGQNVESLIGADVILLGVSRTSKTPTCVYLANRKVRAGNIPLVPGVPLPEFMEKLGDKGPLVVGLKISAERLVQIRRQRLISLNQDEITEYADEEAVRDEITQANRLFQRNGWKTIDVSRRSVEETAAGILNMLHERWGHS</sequence>
<keyword evidence="2 5" id="KW-0808">Transferase</keyword>
<comment type="caution">
    <text evidence="6">The sequence shown here is derived from an EMBL/GenBank/DDBJ whole genome shotgun (WGS) entry which is preliminary data.</text>
</comment>
<dbReference type="Proteomes" id="UP000027100">
    <property type="component" value="Unassembled WGS sequence"/>
</dbReference>
<reference evidence="6 7" key="1">
    <citation type="journal article" date="2014" name="Antonie Van Leeuwenhoek">
        <title>Hyphomonas beringensis sp. nov. and Hyphomonas chukchiensis sp. nov., isolated from surface seawater of the Bering Sea and Chukchi Sea.</title>
        <authorList>
            <person name="Li C."/>
            <person name="Lai Q."/>
            <person name="Li G."/>
            <person name="Dong C."/>
            <person name="Wang J."/>
            <person name="Liao Y."/>
            <person name="Shao Z."/>
        </authorList>
    </citation>
    <scope>NUCLEOTIDE SEQUENCE [LARGE SCALE GENOMIC DNA]</scope>
    <source>
        <strain evidence="6 7">PS728</strain>
    </source>
</reference>
<dbReference type="PATRIC" id="fig|1280954.3.peg.1818"/>
<dbReference type="eggNOG" id="COG1806">
    <property type="taxonomic scope" value="Bacteria"/>
</dbReference>
<dbReference type="EMBL" id="ARYM01000009">
    <property type="protein sequence ID" value="KCZ98676.1"/>
    <property type="molecule type" value="Genomic_DNA"/>
</dbReference>
<dbReference type="InterPro" id="IPR026565">
    <property type="entry name" value="PPDK_reg"/>
</dbReference>
<accession>A0A062VKM3</accession>
<evidence type="ECO:0000313" key="7">
    <source>
        <dbReference type="Proteomes" id="UP000027100"/>
    </source>
</evidence>
<dbReference type="InterPro" id="IPR005177">
    <property type="entry name" value="Kinase-pyrophosphorylase"/>
</dbReference>
<dbReference type="NCBIfam" id="NF003742">
    <property type="entry name" value="PRK05339.1"/>
    <property type="match status" value="1"/>
</dbReference>
<dbReference type="GO" id="GO:0005524">
    <property type="term" value="F:ATP binding"/>
    <property type="evidence" value="ECO:0007669"/>
    <property type="project" value="InterPro"/>
</dbReference>
<keyword evidence="4 5" id="KW-0418">Kinase</keyword>
<dbReference type="HAMAP" id="MF_00921">
    <property type="entry name" value="PDRP"/>
    <property type="match status" value="1"/>
</dbReference>
<dbReference type="GO" id="GO:0004674">
    <property type="term" value="F:protein serine/threonine kinase activity"/>
    <property type="evidence" value="ECO:0007669"/>
    <property type="project" value="UniProtKB-UniRule"/>
</dbReference>
<evidence type="ECO:0000256" key="1">
    <source>
        <dbReference type="ARBA" id="ARBA00022527"/>
    </source>
</evidence>
<gene>
    <name evidence="6" type="ORF">HPO_08978</name>
</gene>
<evidence type="ECO:0000313" key="6">
    <source>
        <dbReference type="EMBL" id="KCZ98676.1"/>
    </source>
</evidence>